<gene>
    <name evidence="2" type="ORF">HNR25_004473</name>
</gene>
<name>A0A841ECA6_9ACTN</name>
<dbReference type="AlphaFoldDB" id="A0A841ECA6"/>
<dbReference type="GO" id="GO:0004565">
    <property type="term" value="F:beta-galactosidase activity"/>
    <property type="evidence" value="ECO:0007669"/>
    <property type="project" value="InterPro"/>
</dbReference>
<dbReference type="SUPFAM" id="SSF52317">
    <property type="entry name" value="Class I glutamine amidotransferase-like"/>
    <property type="match status" value="1"/>
</dbReference>
<accession>A0A841ECA6</accession>
<dbReference type="CDD" id="cd03143">
    <property type="entry name" value="A4_beta-galactosidase_middle_domain"/>
    <property type="match status" value="1"/>
</dbReference>
<reference evidence="2 3" key="1">
    <citation type="submission" date="2020-08" db="EMBL/GenBank/DDBJ databases">
        <title>Sequencing the genomes of 1000 actinobacteria strains.</title>
        <authorList>
            <person name="Klenk H.-P."/>
        </authorList>
    </citation>
    <scope>NUCLEOTIDE SEQUENCE [LARGE SCALE GENOMIC DNA]</scope>
    <source>
        <strain evidence="2 3">DSM 44593</strain>
    </source>
</reference>
<dbReference type="EMBL" id="JACHLY010000001">
    <property type="protein sequence ID" value="MBB6000722.1"/>
    <property type="molecule type" value="Genomic_DNA"/>
</dbReference>
<organism evidence="2 3">
    <name type="scientific">Streptomonospora salina</name>
    <dbReference type="NCBI Taxonomy" id="104205"/>
    <lineage>
        <taxon>Bacteria</taxon>
        <taxon>Bacillati</taxon>
        <taxon>Actinomycetota</taxon>
        <taxon>Actinomycetes</taxon>
        <taxon>Streptosporangiales</taxon>
        <taxon>Nocardiopsidaceae</taxon>
        <taxon>Streptomonospora</taxon>
    </lineage>
</organism>
<evidence type="ECO:0000259" key="1">
    <source>
        <dbReference type="Pfam" id="PF08532"/>
    </source>
</evidence>
<proteinExistence type="predicted"/>
<dbReference type="Pfam" id="PF08532">
    <property type="entry name" value="Glyco_hydro_42M"/>
    <property type="match status" value="1"/>
</dbReference>
<dbReference type="GO" id="GO:0005975">
    <property type="term" value="P:carbohydrate metabolic process"/>
    <property type="evidence" value="ECO:0007669"/>
    <property type="project" value="InterPro"/>
</dbReference>
<evidence type="ECO:0000313" key="3">
    <source>
        <dbReference type="Proteomes" id="UP000578077"/>
    </source>
</evidence>
<dbReference type="InterPro" id="IPR029062">
    <property type="entry name" value="Class_I_gatase-like"/>
</dbReference>
<dbReference type="InterPro" id="IPR013738">
    <property type="entry name" value="Beta_galactosidase_Trimer"/>
</dbReference>
<evidence type="ECO:0000313" key="2">
    <source>
        <dbReference type="EMBL" id="MBB6000722.1"/>
    </source>
</evidence>
<comment type="caution">
    <text evidence="2">The sequence shown here is derived from an EMBL/GenBank/DDBJ whole genome shotgun (WGS) entry which is preliminary data.</text>
</comment>
<dbReference type="Proteomes" id="UP000578077">
    <property type="component" value="Unassembled WGS sequence"/>
</dbReference>
<feature type="domain" description="Beta-galactosidase trimerisation" evidence="1">
    <location>
        <begin position="1"/>
        <end position="50"/>
    </location>
</feature>
<sequence length="54" mass="5725">MVVAPILHMVTEERAAELARFAEGGGHLVATYFSGVVDENDHAWLGATPARCAS</sequence>
<protein>
    <submittedName>
        <fullName evidence="2">Beta-galactosidase GanA</fullName>
    </submittedName>
</protein>
<keyword evidence="3" id="KW-1185">Reference proteome</keyword>
<dbReference type="Gene3D" id="3.40.50.880">
    <property type="match status" value="1"/>
</dbReference>